<feature type="region of interest" description="Disordered" evidence="1">
    <location>
        <begin position="1"/>
        <end position="126"/>
    </location>
</feature>
<feature type="region of interest" description="Disordered" evidence="1">
    <location>
        <begin position="732"/>
        <end position="758"/>
    </location>
</feature>
<reference evidence="3" key="1">
    <citation type="submission" date="2022-11" db="UniProtKB">
        <authorList>
            <consortium name="WormBaseParasite"/>
        </authorList>
    </citation>
    <scope>IDENTIFICATION</scope>
</reference>
<dbReference type="GO" id="GO:0003729">
    <property type="term" value="F:mRNA binding"/>
    <property type="evidence" value="ECO:0007669"/>
    <property type="project" value="InterPro"/>
</dbReference>
<feature type="compositionally biased region" description="Basic and acidic residues" evidence="1">
    <location>
        <begin position="65"/>
        <end position="91"/>
    </location>
</feature>
<keyword evidence="2" id="KW-1185">Reference proteome</keyword>
<dbReference type="GO" id="GO:0031124">
    <property type="term" value="P:mRNA 3'-end processing"/>
    <property type="evidence" value="ECO:0007669"/>
    <property type="project" value="InterPro"/>
</dbReference>
<feature type="region of interest" description="Disordered" evidence="1">
    <location>
        <begin position="609"/>
        <end position="631"/>
    </location>
</feature>
<dbReference type="GO" id="GO:0006369">
    <property type="term" value="P:termination of RNA polymerase II transcription"/>
    <property type="evidence" value="ECO:0007669"/>
    <property type="project" value="InterPro"/>
</dbReference>
<dbReference type="Proteomes" id="UP000887574">
    <property type="component" value="Unplaced"/>
</dbReference>
<feature type="region of interest" description="Disordered" evidence="1">
    <location>
        <begin position="486"/>
        <end position="511"/>
    </location>
</feature>
<evidence type="ECO:0000256" key="1">
    <source>
        <dbReference type="SAM" id="MobiDB-lite"/>
    </source>
</evidence>
<feature type="compositionally biased region" description="Polar residues" evidence="1">
    <location>
        <begin position="748"/>
        <end position="758"/>
    </location>
</feature>
<dbReference type="PANTHER" id="PTHR15921:SF3">
    <property type="entry name" value="PRE-MRNA CLEAVAGE COMPLEX 2 PROTEIN PCF11"/>
    <property type="match status" value="1"/>
</dbReference>
<evidence type="ECO:0000313" key="3">
    <source>
        <dbReference type="WBParaSite" id="jg14495"/>
    </source>
</evidence>
<feature type="compositionally biased region" description="Low complexity" evidence="1">
    <location>
        <begin position="140"/>
        <end position="162"/>
    </location>
</feature>
<protein>
    <submittedName>
        <fullName evidence="3">C2H2-type domain-containing protein</fullName>
    </submittedName>
</protein>
<feature type="compositionally biased region" description="Low complexity" evidence="1">
    <location>
        <begin position="115"/>
        <end position="124"/>
    </location>
</feature>
<proteinExistence type="predicted"/>
<dbReference type="GO" id="GO:0005849">
    <property type="term" value="C:mRNA cleavage factor complex"/>
    <property type="evidence" value="ECO:0007669"/>
    <property type="project" value="TreeGrafter"/>
</dbReference>
<dbReference type="PANTHER" id="PTHR15921">
    <property type="entry name" value="PRE-MRNA CLEAVAGE COMPLEX II"/>
    <property type="match status" value="1"/>
</dbReference>
<dbReference type="GO" id="GO:0005737">
    <property type="term" value="C:cytoplasm"/>
    <property type="evidence" value="ECO:0007669"/>
    <property type="project" value="TreeGrafter"/>
</dbReference>
<feature type="region of interest" description="Disordered" evidence="1">
    <location>
        <begin position="138"/>
        <end position="168"/>
    </location>
</feature>
<dbReference type="InterPro" id="IPR045154">
    <property type="entry name" value="PCF11-like"/>
</dbReference>
<accession>A0A915D1M2</accession>
<organism evidence="2 3">
    <name type="scientific">Ditylenchus dipsaci</name>
    <dbReference type="NCBI Taxonomy" id="166011"/>
    <lineage>
        <taxon>Eukaryota</taxon>
        <taxon>Metazoa</taxon>
        <taxon>Ecdysozoa</taxon>
        <taxon>Nematoda</taxon>
        <taxon>Chromadorea</taxon>
        <taxon>Rhabditida</taxon>
        <taxon>Tylenchina</taxon>
        <taxon>Tylenchomorpha</taxon>
        <taxon>Sphaerularioidea</taxon>
        <taxon>Anguinidae</taxon>
        <taxon>Anguininae</taxon>
        <taxon>Ditylenchus</taxon>
    </lineage>
</organism>
<feature type="compositionally biased region" description="Basic and acidic residues" evidence="1">
    <location>
        <begin position="609"/>
        <end position="618"/>
    </location>
</feature>
<name>A0A915D1M2_9BILA</name>
<feature type="compositionally biased region" description="Basic and acidic residues" evidence="1">
    <location>
        <begin position="41"/>
        <end position="55"/>
    </location>
</feature>
<dbReference type="WBParaSite" id="jg14495">
    <property type="protein sequence ID" value="jg14495"/>
    <property type="gene ID" value="jg14495"/>
</dbReference>
<feature type="compositionally biased region" description="Polar residues" evidence="1">
    <location>
        <begin position="620"/>
        <end position="631"/>
    </location>
</feature>
<dbReference type="AlphaFoldDB" id="A0A915D1M2"/>
<sequence>MASPKEGGLEKPVKRQRTPSIDNKIEPTTTTLTPAMAASEIEPKVKSERKSDKFKGDHKKKQKPDRKEKTFDIDKIKLEPMEVDGIKETTDTKPPPAKKALLNRIPKLSERQKQQKPFQSQSQPLPAKDHVVHHNYKPASQQHQNSQQQNFQSRQQQQHGQSPNANIQPTVALGSHAFVTTAVVNPPPVQMPPHSVATTFRQNMPASVPMPINTFPSALPPHSTGIPPPNFTPISMPPHAVSGPPPVLSGPPPMSVAPRDANVPPSHVFFPPPSTAPLMMGNQPPIMPTMPPAAQAPVITNDTPRLSGVPLNNRIFVDGRAYEVFYLADTAVIERNGLPHRVSFNGPPRDVIIDGTAHRMAFGESKTVVIDGEAHVLRFGAPSRELYMGNFPFKGIFGGAPIVATINGRRHEIRLCGPAPEVKIEQDPSYDLTRHMPTVRQQSGFPTPPPKIVEKPKTENMDVTALLQKLQSTGVLTKFFPKAAEAKRPENITSSSKHNKAHSPPIPSNQRLDNIQKMAAPMSSLDQFSMRSLVIRYDNVVAAIHQSRFTCGICGIGFKEMYTAAYQRHSEWHLKDMIDSKDHKYNRSRPWFMTEEWFTYSETEEANKLVPTDEKVGEDQTASGSGQNSGDALSEAITLKKCSICGENFEEYFDEDDDVWKLKDSEVEDGKAFHRSCKADASKFQPVEEEEPKESVGVQGLKFDSVILDQLINKTSSSNASVSPSTFVVVNNEEQGQQHPSDGLVAGTSLTQHFKQEL</sequence>
<dbReference type="GO" id="GO:0000993">
    <property type="term" value="F:RNA polymerase II complex binding"/>
    <property type="evidence" value="ECO:0007669"/>
    <property type="project" value="InterPro"/>
</dbReference>
<evidence type="ECO:0000313" key="2">
    <source>
        <dbReference type="Proteomes" id="UP000887574"/>
    </source>
</evidence>